<dbReference type="InterPro" id="IPR000821">
    <property type="entry name" value="Ala_racemase"/>
</dbReference>
<dbReference type="Pfam" id="PF01168">
    <property type="entry name" value="Ala_racemase_N"/>
    <property type="match status" value="1"/>
</dbReference>
<dbReference type="RefSeq" id="WP_027704730.1">
    <property type="nucleotide sequence ID" value="NZ_AP018933.1"/>
</dbReference>
<comment type="function">
    <text evidence="5">Catalyzes the interconversion of L-alanine and D-alanine. May also act on other amino acids.</text>
</comment>
<comment type="similarity">
    <text evidence="5">Belongs to the alanine racemase family.</text>
</comment>
<dbReference type="Pfam" id="PF00842">
    <property type="entry name" value="Ala_racemase_C"/>
    <property type="match status" value="1"/>
</dbReference>
<feature type="binding site" evidence="5 7">
    <location>
        <position position="133"/>
    </location>
    <ligand>
        <name>substrate</name>
    </ligand>
</feature>
<sequence>MGRYRPLRADIDLDALRHNYRLAQAQAGSGRCLAVVKANAYGHGATACAHALADLAPAFAVAMIEEADALRDSGITHPIVLLEGFFSPAELPLIAEQGYWPAVHQAWQVDALLAARPARPINAWLKLDSGMHRLGFSADEAVTQWQRLAACSHVQGLHLITHFATADGADDAAQQQYERQRACVTDVVERLNALGYEVPCCLANSPATVRGNAQGAWHRPGIILYGAAPCDPKVRSVSLKTVMTLRSRLIAIRSLAAGEPLGYGRGFIAPHAMTVGIVACGYADGYDRHAREGTPVLVGGQRSRIVGRVSMDMLTIDLTDIVAPTLDSDVVLWGRAEDGTVLAVDEVAQGCDTISYTLMTGVSARVPRRYHRS</sequence>
<dbReference type="EMBL" id="AP018933">
    <property type="protein sequence ID" value="BBG30781.1"/>
    <property type="molecule type" value="Genomic_DNA"/>
</dbReference>
<dbReference type="FunFam" id="3.20.20.10:FF:000002">
    <property type="entry name" value="Alanine racemase"/>
    <property type="match status" value="1"/>
</dbReference>
<dbReference type="EC" id="5.1.1.1" evidence="5"/>
<dbReference type="PANTHER" id="PTHR30511:SF0">
    <property type="entry name" value="ALANINE RACEMASE, CATABOLIC-RELATED"/>
    <property type="match status" value="1"/>
</dbReference>
<evidence type="ECO:0000259" key="8">
    <source>
        <dbReference type="SMART" id="SM01005"/>
    </source>
</evidence>
<dbReference type="SMART" id="SM01005">
    <property type="entry name" value="Ala_racemase_C"/>
    <property type="match status" value="1"/>
</dbReference>
<evidence type="ECO:0000256" key="7">
    <source>
        <dbReference type="PIRSR" id="PIRSR600821-52"/>
    </source>
</evidence>
<evidence type="ECO:0000313" key="10">
    <source>
        <dbReference type="Proteomes" id="UP000267342"/>
    </source>
</evidence>
<feature type="modified residue" description="N6-(pyridoxal phosphate)lysine" evidence="5 6">
    <location>
        <position position="37"/>
    </location>
</feature>
<dbReference type="GO" id="GO:0030170">
    <property type="term" value="F:pyridoxal phosphate binding"/>
    <property type="evidence" value="ECO:0007669"/>
    <property type="project" value="UniProtKB-UniRule"/>
</dbReference>
<dbReference type="SUPFAM" id="SSF51419">
    <property type="entry name" value="PLP-binding barrel"/>
    <property type="match status" value="1"/>
</dbReference>
<organism evidence="9 10">
    <name type="scientific">Zymobacter palmae</name>
    <dbReference type="NCBI Taxonomy" id="33074"/>
    <lineage>
        <taxon>Bacteria</taxon>
        <taxon>Pseudomonadati</taxon>
        <taxon>Pseudomonadota</taxon>
        <taxon>Gammaproteobacteria</taxon>
        <taxon>Oceanospirillales</taxon>
        <taxon>Halomonadaceae</taxon>
        <taxon>Zymobacter group</taxon>
        <taxon>Zymobacter</taxon>
    </lineage>
</organism>
<comment type="pathway">
    <text evidence="5">Amino-acid biosynthesis; D-alanine biosynthesis; D-alanine from L-alanine: step 1/1.</text>
</comment>
<dbReference type="GO" id="GO:0030632">
    <property type="term" value="P:D-alanine biosynthetic process"/>
    <property type="evidence" value="ECO:0007669"/>
    <property type="project" value="UniProtKB-UniRule"/>
</dbReference>
<evidence type="ECO:0000256" key="6">
    <source>
        <dbReference type="PIRSR" id="PIRSR600821-50"/>
    </source>
</evidence>
<dbReference type="InterPro" id="IPR011079">
    <property type="entry name" value="Ala_racemase_C"/>
</dbReference>
<name>A0A348HGM9_9GAMM</name>
<proteinExistence type="inferred from homology"/>
<feature type="binding site" evidence="5 7">
    <location>
        <position position="311"/>
    </location>
    <ligand>
        <name>substrate</name>
    </ligand>
</feature>
<gene>
    <name evidence="9" type="ORF">ZBT109_2035</name>
</gene>
<dbReference type="InterPro" id="IPR009006">
    <property type="entry name" value="Ala_racemase/Decarboxylase_C"/>
</dbReference>
<feature type="active site" description="Proton acceptor; specific for D-alanine" evidence="5">
    <location>
        <position position="37"/>
    </location>
</feature>
<evidence type="ECO:0000256" key="1">
    <source>
        <dbReference type="ARBA" id="ARBA00000316"/>
    </source>
</evidence>
<dbReference type="HAMAP" id="MF_01201">
    <property type="entry name" value="Ala_racemase"/>
    <property type="match status" value="1"/>
</dbReference>
<evidence type="ECO:0000256" key="4">
    <source>
        <dbReference type="ARBA" id="ARBA00023235"/>
    </source>
</evidence>
<keyword evidence="4 5" id="KW-0413">Isomerase</keyword>
<dbReference type="NCBIfam" id="TIGR00492">
    <property type="entry name" value="alr"/>
    <property type="match status" value="1"/>
</dbReference>
<dbReference type="GO" id="GO:0008784">
    <property type="term" value="F:alanine racemase activity"/>
    <property type="evidence" value="ECO:0007669"/>
    <property type="project" value="UniProtKB-UniRule"/>
</dbReference>
<dbReference type="UniPathway" id="UPA00042">
    <property type="reaction ID" value="UER00497"/>
</dbReference>
<dbReference type="STRING" id="1123510.GCA_000620025_01195"/>
<evidence type="ECO:0000256" key="5">
    <source>
        <dbReference type="HAMAP-Rule" id="MF_01201"/>
    </source>
</evidence>
<dbReference type="Proteomes" id="UP000267342">
    <property type="component" value="Chromosome"/>
</dbReference>
<dbReference type="KEGG" id="zpl:ZBT109_2035"/>
<feature type="active site" description="Proton acceptor; specific for L-alanine" evidence="5">
    <location>
        <position position="263"/>
    </location>
</feature>
<dbReference type="PANTHER" id="PTHR30511">
    <property type="entry name" value="ALANINE RACEMASE"/>
    <property type="match status" value="1"/>
</dbReference>
<accession>A0A348HGM9</accession>
<dbReference type="PROSITE" id="PS00395">
    <property type="entry name" value="ALANINE_RACEMASE"/>
    <property type="match status" value="1"/>
</dbReference>
<dbReference type="SUPFAM" id="SSF50621">
    <property type="entry name" value="Alanine racemase C-terminal domain-like"/>
    <property type="match status" value="1"/>
</dbReference>
<dbReference type="GO" id="GO:0005829">
    <property type="term" value="C:cytosol"/>
    <property type="evidence" value="ECO:0007669"/>
    <property type="project" value="TreeGrafter"/>
</dbReference>
<keyword evidence="3 5" id="KW-0663">Pyridoxal phosphate</keyword>
<comment type="cofactor">
    <cofactor evidence="2 5 6">
        <name>pyridoxal 5'-phosphate</name>
        <dbReference type="ChEBI" id="CHEBI:597326"/>
    </cofactor>
</comment>
<protein>
    <recommendedName>
        <fullName evidence="5">Alanine racemase</fullName>
        <ecNumber evidence="5">5.1.1.1</ecNumber>
    </recommendedName>
</protein>
<dbReference type="Gene3D" id="2.40.37.10">
    <property type="entry name" value="Lyase, Ornithine Decarboxylase, Chain A, domain 1"/>
    <property type="match status" value="1"/>
</dbReference>
<reference evidence="9 10" key="1">
    <citation type="submission" date="2018-09" db="EMBL/GenBank/DDBJ databases">
        <title>Zymobacter palmae IAM14233 (=T109) whole genome analysis.</title>
        <authorList>
            <person name="Yanase H."/>
        </authorList>
    </citation>
    <scope>NUCLEOTIDE SEQUENCE [LARGE SCALE GENOMIC DNA]</scope>
    <source>
        <strain evidence="9 10">IAM14233</strain>
    </source>
</reference>
<feature type="domain" description="Alanine racemase C-terminal" evidence="8">
    <location>
        <begin position="242"/>
        <end position="371"/>
    </location>
</feature>
<dbReference type="InterPro" id="IPR020622">
    <property type="entry name" value="Ala_racemase_pyridoxalP-BS"/>
</dbReference>
<comment type="catalytic activity">
    <reaction evidence="1 5">
        <text>L-alanine = D-alanine</text>
        <dbReference type="Rhea" id="RHEA:20249"/>
        <dbReference type="ChEBI" id="CHEBI:57416"/>
        <dbReference type="ChEBI" id="CHEBI:57972"/>
        <dbReference type="EC" id="5.1.1.1"/>
    </reaction>
</comment>
<evidence type="ECO:0000256" key="2">
    <source>
        <dbReference type="ARBA" id="ARBA00001933"/>
    </source>
</evidence>
<evidence type="ECO:0000313" key="9">
    <source>
        <dbReference type="EMBL" id="BBG30781.1"/>
    </source>
</evidence>
<dbReference type="InterPro" id="IPR029066">
    <property type="entry name" value="PLP-binding_barrel"/>
</dbReference>
<dbReference type="Gene3D" id="3.20.20.10">
    <property type="entry name" value="Alanine racemase"/>
    <property type="match status" value="1"/>
</dbReference>
<dbReference type="InterPro" id="IPR001608">
    <property type="entry name" value="Ala_racemase_N"/>
</dbReference>
<evidence type="ECO:0000256" key="3">
    <source>
        <dbReference type="ARBA" id="ARBA00022898"/>
    </source>
</evidence>
<dbReference type="PRINTS" id="PR00992">
    <property type="entry name" value="ALARACEMASE"/>
</dbReference>
<dbReference type="AlphaFoldDB" id="A0A348HGM9"/>
<dbReference type="OrthoDB" id="9813814at2"/>
<keyword evidence="10" id="KW-1185">Reference proteome</keyword>